<keyword evidence="1" id="KW-0472">Membrane</keyword>
<accession>A0A4V6Q476</accession>
<reference evidence="2 3" key="1">
    <citation type="submission" date="2019-03" db="EMBL/GenBank/DDBJ databases">
        <title>Genomic Encyclopedia of Type Strains, Phase IV (KMG-IV): sequencing the most valuable type-strain genomes for metagenomic binning, comparative biology and taxonomic classification.</title>
        <authorList>
            <person name="Goeker M."/>
        </authorList>
    </citation>
    <scope>NUCLEOTIDE SEQUENCE [LARGE SCALE GENOMIC DNA]</scope>
    <source>
        <strain evidence="2 3">DSM 26377</strain>
    </source>
</reference>
<feature type="transmembrane region" description="Helical" evidence="1">
    <location>
        <begin position="82"/>
        <end position="101"/>
    </location>
</feature>
<evidence type="ECO:0000313" key="2">
    <source>
        <dbReference type="EMBL" id="TDU25896.1"/>
    </source>
</evidence>
<dbReference type="AlphaFoldDB" id="A0A4V6Q476"/>
<keyword evidence="1" id="KW-0812">Transmembrane</keyword>
<evidence type="ECO:0000256" key="1">
    <source>
        <dbReference type="SAM" id="Phobius"/>
    </source>
</evidence>
<sequence length="137" mass="14870">MFSRTSRQVAVLALICLALLWARTGVAHLHLCFDGREAPTTLHLSDAAHHADDHGGHHGAHEIHSDVDVPLGEQPLTKPGKLVQDLTLFLLAATCLAFLSFPRERPARRAEPPAFASAVLRLLPPLRGPPRAHQGIL</sequence>
<protein>
    <submittedName>
        <fullName evidence="2">Uncharacterized protein</fullName>
    </submittedName>
</protein>
<comment type="caution">
    <text evidence="2">The sequence shown here is derived from an EMBL/GenBank/DDBJ whole genome shotgun (WGS) entry which is preliminary data.</text>
</comment>
<proteinExistence type="predicted"/>
<gene>
    <name evidence="2" type="ORF">DFR24_4341</name>
</gene>
<evidence type="ECO:0000313" key="3">
    <source>
        <dbReference type="Proteomes" id="UP000295341"/>
    </source>
</evidence>
<keyword evidence="1" id="KW-1133">Transmembrane helix</keyword>
<name>A0A4V6Q476_9GAMM</name>
<dbReference type="RefSeq" id="WP_133883470.1">
    <property type="nucleotide sequence ID" value="NZ_MWIN01000013.1"/>
</dbReference>
<dbReference type="EMBL" id="SOBT01000011">
    <property type="protein sequence ID" value="TDU25896.1"/>
    <property type="molecule type" value="Genomic_DNA"/>
</dbReference>
<keyword evidence="3" id="KW-1185">Reference proteome</keyword>
<organism evidence="2 3">
    <name type="scientific">Panacagrimonas perspica</name>
    <dbReference type="NCBI Taxonomy" id="381431"/>
    <lineage>
        <taxon>Bacteria</taxon>
        <taxon>Pseudomonadati</taxon>
        <taxon>Pseudomonadota</taxon>
        <taxon>Gammaproteobacteria</taxon>
        <taxon>Nevskiales</taxon>
        <taxon>Nevskiaceae</taxon>
        <taxon>Panacagrimonas</taxon>
    </lineage>
</organism>
<dbReference type="Proteomes" id="UP000295341">
    <property type="component" value="Unassembled WGS sequence"/>
</dbReference>